<evidence type="ECO:0000256" key="5">
    <source>
        <dbReference type="ARBA" id="ARBA00022989"/>
    </source>
</evidence>
<evidence type="ECO:0000256" key="1">
    <source>
        <dbReference type="ARBA" id="ARBA00004141"/>
    </source>
</evidence>
<dbReference type="Proteomes" id="UP000708347">
    <property type="component" value="Unassembled WGS sequence"/>
</dbReference>
<keyword evidence="5 8" id="KW-1133">Transmembrane helix</keyword>
<feature type="domain" description="Lycopene cyclase" evidence="9">
    <location>
        <begin position="30"/>
        <end position="115"/>
    </location>
</feature>
<comment type="subcellular location">
    <subcellularLocation>
        <location evidence="1">Membrane</location>
        <topology evidence="1">Multi-pass membrane protein</topology>
    </subcellularLocation>
</comment>
<evidence type="ECO:0000256" key="4">
    <source>
        <dbReference type="ARBA" id="ARBA00022746"/>
    </source>
</evidence>
<dbReference type="EMBL" id="VBSB01000001">
    <property type="protein sequence ID" value="NTY58070.1"/>
    <property type="molecule type" value="Genomic_DNA"/>
</dbReference>
<name>A0ABX2JRF0_9MYCO</name>
<keyword evidence="3 8" id="KW-0812">Transmembrane</keyword>
<feature type="transmembrane region" description="Helical" evidence="8">
    <location>
        <begin position="100"/>
        <end position="121"/>
    </location>
</feature>
<reference evidence="10 11" key="1">
    <citation type="submission" date="2019-05" db="EMBL/GenBank/DDBJ databases">
        <title>Mycolicibacterium sphagni ENV482 genome assembly.</title>
        <authorList>
            <person name="Chen W."/>
            <person name="Faulkner N.W."/>
            <person name="Hyman M.R."/>
        </authorList>
    </citation>
    <scope>NUCLEOTIDE SEQUENCE [LARGE SCALE GENOMIC DNA]</scope>
    <source>
        <strain evidence="10 11">ENV482</strain>
    </source>
</reference>
<dbReference type="Pfam" id="PF18916">
    <property type="entry name" value="Lycopene_cyc"/>
    <property type="match status" value="1"/>
</dbReference>
<evidence type="ECO:0000256" key="8">
    <source>
        <dbReference type="SAM" id="Phobius"/>
    </source>
</evidence>
<evidence type="ECO:0000256" key="3">
    <source>
        <dbReference type="ARBA" id="ARBA00022692"/>
    </source>
</evidence>
<keyword evidence="6 8" id="KW-0472">Membrane</keyword>
<evidence type="ECO:0000313" key="10">
    <source>
        <dbReference type="EMBL" id="NTY58070.1"/>
    </source>
</evidence>
<keyword evidence="11" id="KW-1185">Reference proteome</keyword>
<feature type="transmembrane region" description="Helical" evidence="8">
    <location>
        <begin position="56"/>
        <end position="80"/>
    </location>
</feature>
<proteinExistence type="predicted"/>
<protein>
    <submittedName>
        <fullName evidence="10">Lycopene cyclase domain-containing protein</fullName>
    </submittedName>
</protein>
<organism evidence="10 11">
    <name type="scientific">Mycolicibacterium sphagni</name>
    <dbReference type="NCBI Taxonomy" id="1786"/>
    <lineage>
        <taxon>Bacteria</taxon>
        <taxon>Bacillati</taxon>
        <taxon>Actinomycetota</taxon>
        <taxon>Actinomycetes</taxon>
        <taxon>Mycobacteriales</taxon>
        <taxon>Mycobacteriaceae</taxon>
        <taxon>Mycolicibacterium</taxon>
    </lineage>
</organism>
<sequence>MAGPKGSPRQRGRTAGSRCRVNGHWQYLLLLGLCLLVTAPLEFFGSGVYRQLRRTVAAVLPVAVIFLVWDSIAIATGVWTYNSAYVTGIDVPPNIPIEEVLFFVVIPLCGLLTYNAVSSILGRSKRR</sequence>
<evidence type="ECO:0000259" key="9">
    <source>
        <dbReference type="Pfam" id="PF18916"/>
    </source>
</evidence>
<comment type="caution">
    <text evidence="10">The sequence shown here is derived from an EMBL/GenBank/DDBJ whole genome shotgun (WGS) entry which is preliminary data.</text>
</comment>
<gene>
    <name evidence="10" type="ORF">FEG63_00720</name>
</gene>
<comment type="pathway">
    <text evidence="2">Carotenoid biosynthesis.</text>
</comment>
<dbReference type="NCBIfam" id="TIGR03462">
    <property type="entry name" value="CarR_dom_SF"/>
    <property type="match status" value="1"/>
</dbReference>
<feature type="transmembrane region" description="Helical" evidence="8">
    <location>
        <begin position="25"/>
        <end position="44"/>
    </location>
</feature>
<keyword evidence="7" id="KW-0413">Isomerase</keyword>
<accession>A0ABX2JRF0</accession>
<evidence type="ECO:0000256" key="2">
    <source>
        <dbReference type="ARBA" id="ARBA00004829"/>
    </source>
</evidence>
<evidence type="ECO:0000256" key="6">
    <source>
        <dbReference type="ARBA" id="ARBA00023136"/>
    </source>
</evidence>
<dbReference type="InterPro" id="IPR017825">
    <property type="entry name" value="Lycopene_cyclase_dom"/>
</dbReference>
<keyword evidence="4" id="KW-0125">Carotenoid biosynthesis</keyword>
<evidence type="ECO:0000256" key="7">
    <source>
        <dbReference type="ARBA" id="ARBA00023235"/>
    </source>
</evidence>
<evidence type="ECO:0000313" key="11">
    <source>
        <dbReference type="Proteomes" id="UP000708347"/>
    </source>
</evidence>